<keyword evidence="2" id="KW-1185">Reference proteome</keyword>
<dbReference type="RefSeq" id="WP_152716556.1">
    <property type="nucleotide sequence ID" value="NZ_VOSJ01000278.1"/>
</dbReference>
<comment type="caution">
    <text evidence="1">The sequence shown here is derived from an EMBL/GenBank/DDBJ whole genome shotgun (WGS) entry which is preliminary data.</text>
</comment>
<dbReference type="OrthoDB" id="8450050at2"/>
<dbReference type="EMBL" id="VOSK01000256">
    <property type="protein sequence ID" value="MPR29671.1"/>
    <property type="molecule type" value="Genomic_DNA"/>
</dbReference>
<protein>
    <submittedName>
        <fullName evidence="1">Uncharacterized protein</fullName>
    </submittedName>
</protein>
<dbReference type="AlphaFoldDB" id="A0A5N7MRP9"/>
<name>A0A5N7MRP9_9HYPH</name>
<dbReference type="Proteomes" id="UP000403266">
    <property type="component" value="Unassembled WGS sequence"/>
</dbReference>
<accession>A0A5N7MRP9</accession>
<organism evidence="1 2">
    <name type="scientific">Microvirga tunisiensis</name>
    <dbReference type="NCBI Taxonomy" id="2108360"/>
    <lineage>
        <taxon>Bacteria</taxon>
        <taxon>Pseudomonadati</taxon>
        <taxon>Pseudomonadota</taxon>
        <taxon>Alphaproteobacteria</taxon>
        <taxon>Hyphomicrobiales</taxon>
        <taxon>Methylobacteriaceae</taxon>
        <taxon>Microvirga</taxon>
    </lineage>
</organism>
<reference evidence="1 2" key="1">
    <citation type="journal article" date="2019" name="Syst. Appl. Microbiol.">
        <title>Microvirga tunisiensis sp. nov., a root nodule symbiotic bacterium isolated from Lupinus micranthus and L. luteus grown in Northern Tunisia.</title>
        <authorList>
            <person name="Msaddak A."/>
            <person name="Rejili M."/>
            <person name="Duran D."/>
            <person name="Mars M."/>
            <person name="Palacios J.M."/>
            <person name="Ruiz-Argueso T."/>
            <person name="Rey L."/>
            <person name="Imperial J."/>
        </authorList>
    </citation>
    <scope>NUCLEOTIDE SEQUENCE [LARGE SCALE GENOMIC DNA]</scope>
    <source>
        <strain evidence="1 2">Lmie10</strain>
    </source>
</reference>
<proteinExistence type="predicted"/>
<sequence length="81" mass="8834">MDVMVTPAELKPAGIWRLSDRLGRPLGTITEASPSLFVIDANRDARLSGMETAKFRSLNDAMTAIARHMKGECQLSSDDKA</sequence>
<evidence type="ECO:0000313" key="2">
    <source>
        <dbReference type="Proteomes" id="UP000403266"/>
    </source>
</evidence>
<evidence type="ECO:0000313" key="1">
    <source>
        <dbReference type="EMBL" id="MPR29671.1"/>
    </source>
</evidence>
<gene>
    <name evidence="1" type="ORF">FS320_32475</name>
</gene>